<evidence type="ECO:0000256" key="3">
    <source>
        <dbReference type="ARBA" id="ARBA00022963"/>
    </source>
</evidence>
<evidence type="ECO:0000256" key="2">
    <source>
        <dbReference type="ARBA" id="ARBA00022801"/>
    </source>
</evidence>
<reference evidence="5" key="1">
    <citation type="submission" date="2019-07" db="EMBL/GenBank/DDBJ databases">
        <authorList>
            <person name="Dittberner H."/>
        </authorList>
    </citation>
    <scope>NUCLEOTIDE SEQUENCE [LARGE SCALE GENOMIC DNA]</scope>
</reference>
<comment type="caution">
    <text evidence="5">The sequence shown here is derived from an EMBL/GenBank/DDBJ whole genome shotgun (WGS) entry which is preliminary data.</text>
</comment>
<proteinExistence type="inferred from homology"/>
<keyword evidence="3" id="KW-0442">Lipid degradation</keyword>
<dbReference type="Pfam" id="PF00657">
    <property type="entry name" value="Lipase_GDSL"/>
    <property type="match status" value="1"/>
</dbReference>
<evidence type="ECO:0000256" key="1">
    <source>
        <dbReference type="ARBA" id="ARBA00008668"/>
    </source>
</evidence>
<evidence type="ECO:0000256" key="4">
    <source>
        <dbReference type="ARBA" id="ARBA00023098"/>
    </source>
</evidence>
<protein>
    <recommendedName>
        <fullName evidence="7">SGNH hydrolase-type esterase domain-containing protein</fullName>
    </recommendedName>
</protein>
<evidence type="ECO:0000313" key="6">
    <source>
        <dbReference type="Proteomes" id="UP000489600"/>
    </source>
</evidence>
<dbReference type="AlphaFoldDB" id="A0A565CGW9"/>
<name>A0A565CGW9_9BRAS</name>
<keyword evidence="4" id="KW-0443">Lipid metabolism</keyword>
<dbReference type="PANTHER" id="PTHR46020">
    <property type="entry name" value="OSJNBB0059K02.9 PROTEIN"/>
    <property type="match status" value="1"/>
</dbReference>
<dbReference type="InterPro" id="IPR036514">
    <property type="entry name" value="SGNH_hydro_sf"/>
</dbReference>
<dbReference type="SUPFAM" id="SSF52266">
    <property type="entry name" value="SGNH hydrolase"/>
    <property type="match status" value="1"/>
</dbReference>
<comment type="similarity">
    <text evidence="1">Belongs to the 'GDSL' lipolytic enzyme family.</text>
</comment>
<gene>
    <name evidence="5" type="ORF">ANE_LOCUS23422</name>
</gene>
<dbReference type="GO" id="GO:0016788">
    <property type="term" value="F:hydrolase activity, acting on ester bonds"/>
    <property type="evidence" value="ECO:0007669"/>
    <property type="project" value="InterPro"/>
</dbReference>
<accession>A0A565CGW9</accession>
<dbReference type="EMBL" id="CABITT030000008">
    <property type="protein sequence ID" value="VVB12978.1"/>
    <property type="molecule type" value="Genomic_DNA"/>
</dbReference>
<dbReference type="InterPro" id="IPR001087">
    <property type="entry name" value="GDSL"/>
</dbReference>
<evidence type="ECO:0000313" key="5">
    <source>
        <dbReference type="EMBL" id="VVB12978.1"/>
    </source>
</evidence>
<organism evidence="5 6">
    <name type="scientific">Arabis nemorensis</name>
    <dbReference type="NCBI Taxonomy" id="586526"/>
    <lineage>
        <taxon>Eukaryota</taxon>
        <taxon>Viridiplantae</taxon>
        <taxon>Streptophyta</taxon>
        <taxon>Embryophyta</taxon>
        <taxon>Tracheophyta</taxon>
        <taxon>Spermatophyta</taxon>
        <taxon>Magnoliopsida</taxon>
        <taxon>eudicotyledons</taxon>
        <taxon>Gunneridae</taxon>
        <taxon>Pentapetalae</taxon>
        <taxon>rosids</taxon>
        <taxon>malvids</taxon>
        <taxon>Brassicales</taxon>
        <taxon>Brassicaceae</taxon>
        <taxon>Arabideae</taxon>
        <taxon>Arabis</taxon>
    </lineage>
</organism>
<dbReference type="Proteomes" id="UP000489600">
    <property type="component" value="Unassembled WGS sequence"/>
</dbReference>
<keyword evidence="6" id="KW-1185">Reference proteome</keyword>
<evidence type="ECO:0008006" key="7">
    <source>
        <dbReference type="Google" id="ProtNLM"/>
    </source>
</evidence>
<dbReference type="GO" id="GO:0016042">
    <property type="term" value="P:lipid catabolic process"/>
    <property type="evidence" value="ECO:0007669"/>
    <property type="project" value="UniProtKB-KW"/>
</dbReference>
<dbReference type="OrthoDB" id="1600564at2759"/>
<sequence>MTTQISLFEHLIGDVYSQSDLSSSLALVSVAGNDYANFLASNTSFYVRRHSLLCFTKNYLYINQIFKISDNVTNGPRKLWFVELFIFILYRTLHALPGFIKKVVDQTKVNLRRIHTLGVKKIVVPSLAPLGCIPSFVKSSLIQGRCNDILNLFVDIHNALLHQVVTNLNNETNHTTFVIFYYNNAFSTVFKNKGENPGSTTTFKTPFKACCEGTCSVVDAKGVKDYTLFDDPKSAFFWDGLHPTQEGSRAVYAVLAKNITASLTISEI</sequence>
<keyword evidence="2" id="KW-0378">Hydrolase</keyword>
<dbReference type="Gene3D" id="3.40.50.1110">
    <property type="entry name" value="SGNH hydrolase"/>
    <property type="match status" value="1"/>
</dbReference>
<dbReference type="PANTHER" id="PTHR46020:SF32">
    <property type="entry name" value="GDSL ESTERASE_LIPASE"/>
    <property type="match status" value="1"/>
</dbReference>